<gene>
    <name evidence="1" type="ORF">SAMN04490239_0389</name>
</gene>
<protein>
    <submittedName>
        <fullName evidence="1">Uncharacterized protein</fullName>
    </submittedName>
</protein>
<proteinExistence type="predicted"/>
<evidence type="ECO:0000313" key="1">
    <source>
        <dbReference type="EMBL" id="SEB31599.1"/>
    </source>
</evidence>
<dbReference type="Proteomes" id="UP000183561">
    <property type="component" value="Unassembled WGS sequence"/>
</dbReference>
<evidence type="ECO:0000313" key="2">
    <source>
        <dbReference type="Proteomes" id="UP000183561"/>
    </source>
</evidence>
<sequence length="52" mass="5782">MHATLTVNDKPHTALMRWLYSDCKGGTLFDWQDGGVWQLSPYGPAVFLTASP</sequence>
<keyword evidence="2" id="KW-1185">Reference proteome</keyword>
<name>A0A1H4IBZ4_9NOCA</name>
<organism evidence="1 2">
    <name type="scientific">Rhodococcus koreensis</name>
    <dbReference type="NCBI Taxonomy" id="99653"/>
    <lineage>
        <taxon>Bacteria</taxon>
        <taxon>Bacillati</taxon>
        <taxon>Actinomycetota</taxon>
        <taxon>Actinomycetes</taxon>
        <taxon>Mycobacteriales</taxon>
        <taxon>Nocardiaceae</taxon>
        <taxon>Rhodococcus</taxon>
    </lineage>
</organism>
<reference evidence="2" key="1">
    <citation type="submission" date="2016-10" db="EMBL/GenBank/DDBJ databases">
        <authorList>
            <person name="Varghese N."/>
            <person name="Submissions S."/>
        </authorList>
    </citation>
    <scope>NUCLEOTIDE SEQUENCE [LARGE SCALE GENOMIC DNA]</scope>
    <source>
        <strain evidence="2">DSM 44498</strain>
    </source>
</reference>
<dbReference type="AlphaFoldDB" id="A0A1H4IBZ4"/>
<dbReference type="EMBL" id="FNSV01000002">
    <property type="protein sequence ID" value="SEB31599.1"/>
    <property type="molecule type" value="Genomic_DNA"/>
</dbReference>
<accession>A0A1H4IBZ4</accession>